<feature type="region of interest" description="Disordered" evidence="1">
    <location>
        <begin position="494"/>
        <end position="534"/>
    </location>
</feature>
<dbReference type="GeneID" id="90001619"/>
<sequence length="534" mass="59833">MEDSSAANQSQQPFRFLALPPELQIRVFREYFKETDFMVLRHEEGFGLRFDGMPDLSIESVSRYVQIEARRARESYAPRELIVMEPTFLDEHLLDFSKNARYAWIRGRIETLIIGNVECQPSASYATLRVPAWYALRENCSKLNYVHITPVRQKIVLDGVVLSKLASEAVIKTFLKTLMTYGLSSGLDEDGRSLINDMGCRGLRPAAGIHGREMAVLVRYNIAILDGEDGHVFDMIMEDAHQGTDQPFRLLDLPPELQVRVYEKYFEGAELKIVAYDKQGHFKFEGMPALDLERTCWTVNIEARKARSHCTSRKMDAFEPYFIQDNLDAFSGGPRYDWIRQHIDKIYIGGASFPTDEINPSPTHSDWSALIQSCPRLEKVSITFFGYQTRMNVPAVGAASNAQSGSQQALTAMMVDMLKPTVDVIDQSAIQGLRLRDLARAQNGGILFNMQACIAVGSDETIVECKFCDGPTLKGLWMIGFDMPYIEEVTQSEAATDAVEKEVMQGSGEAGAESDIDVSEYNGAQEPGDSEGEA</sequence>
<accession>A0ABR0RHX9</accession>
<keyword evidence="3" id="KW-1185">Reference proteome</keyword>
<evidence type="ECO:0000256" key="1">
    <source>
        <dbReference type="SAM" id="MobiDB-lite"/>
    </source>
</evidence>
<evidence type="ECO:0000313" key="3">
    <source>
        <dbReference type="Proteomes" id="UP001334248"/>
    </source>
</evidence>
<dbReference type="Proteomes" id="UP001334248">
    <property type="component" value="Unassembled WGS sequence"/>
</dbReference>
<dbReference type="EMBL" id="JAVHJV010000010">
    <property type="protein sequence ID" value="KAK5939788.1"/>
    <property type="molecule type" value="Genomic_DNA"/>
</dbReference>
<dbReference type="RefSeq" id="XP_064727878.1">
    <property type="nucleotide sequence ID" value="XM_064876571.1"/>
</dbReference>
<dbReference type="PANTHER" id="PTHR42085:SF1">
    <property type="entry name" value="F-BOX DOMAIN-CONTAINING PROTEIN"/>
    <property type="match status" value="1"/>
</dbReference>
<comment type="caution">
    <text evidence="2">The sequence shown here is derived from an EMBL/GenBank/DDBJ whole genome shotgun (WGS) entry which is preliminary data.</text>
</comment>
<protein>
    <submittedName>
        <fullName evidence="2">Uncharacterized protein</fullName>
    </submittedName>
</protein>
<organism evidence="2 3">
    <name type="scientific">Knufia obscura</name>
    <dbReference type="NCBI Taxonomy" id="1635080"/>
    <lineage>
        <taxon>Eukaryota</taxon>
        <taxon>Fungi</taxon>
        <taxon>Dikarya</taxon>
        <taxon>Ascomycota</taxon>
        <taxon>Pezizomycotina</taxon>
        <taxon>Eurotiomycetes</taxon>
        <taxon>Chaetothyriomycetidae</taxon>
        <taxon>Chaetothyriales</taxon>
        <taxon>Trichomeriaceae</taxon>
        <taxon>Knufia</taxon>
    </lineage>
</organism>
<gene>
    <name evidence="2" type="ORF">PMZ80_008170</name>
</gene>
<dbReference type="InterPro" id="IPR038883">
    <property type="entry name" value="AN11006-like"/>
</dbReference>
<proteinExistence type="predicted"/>
<evidence type="ECO:0000313" key="2">
    <source>
        <dbReference type="EMBL" id="KAK5939788.1"/>
    </source>
</evidence>
<dbReference type="PANTHER" id="PTHR42085">
    <property type="entry name" value="F-BOX DOMAIN-CONTAINING PROTEIN"/>
    <property type="match status" value="1"/>
</dbReference>
<reference evidence="2 3" key="1">
    <citation type="journal article" date="2023" name="Res Sq">
        <title>Genomic and morphological characterization of Knufia obscura isolated from the Mars 2020 spacecraft assembly facility.</title>
        <authorList>
            <person name="Chander A.M."/>
            <person name="Teixeira M.M."/>
            <person name="Singh N.K."/>
            <person name="Williams M.P."/>
            <person name="Parker C.W."/>
            <person name="Leo P."/>
            <person name="Stajich J.E."/>
            <person name="Torok T."/>
            <person name="Tighe S."/>
            <person name="Mason C.E."/>
            <person name="Venkateswaran K."/>
        </authorList>
    </citation>
    <scope>NUCLEOTIDE SEQUENCE [LARGE SCALE GENOMIC DNA]</scope>
    <source>
        <strain evidence="2 3">CCFEE 5817</strain>
    </source>
</reference>
<name>A0ABR0RHX9_9EURO</name>